<dbReference type="GO" id="GO:0006749">
    <property type="term" value="P:glutathione metabolic process"/>
    <property type="evidence" value="ECO:0007669"/>
    <property type="project" value="InterPro"/>
</dbReference>
<dbReference type="KEGG" id="tsn:W908_08195"/>
<dbReference type="GO" id="GO:0046872">
    <property type="term" value="F:metal ion binding"/>
    <property type="evidence" value="ECO:0007669"/>
    <property type="project" value="UniProtKB-KW"/>
</dbReference>
<proteinExistence type="predicted"/>
<evidence type="ECO:0000313" key="3">
    <source>
        <dbReference type="EMBL" id="ALE02503.1"/>
    </source>
</evidence>
<gene>
    <name evidence="3" type="ORF">W908_08195</name>
</gene>
<dbReference type="InterPro" id="IPR036866">
    <property type="entry name" value="RibonucZ/Hydroxyglut_hydro"/>
</dbReference>
<evidence type="ECO:0000313" key="4">
    <source>
        <dbReference type="Proteomes" id="UP000068905"/>
    </source>
</evidence>
<keyword evidence="3" id="KW-0378">Hydrolase</keyword>
<dbReference type="STRING" id="1125411.W908_08195"/>
<dbReference type="InterPro" id="IPR051682">
    <property type="entry name" value="Mito_Persulfide_Diox"/>
</dbReference>
<keyword evidence="4" id="KW-1185">Reference proteome</keyword>
<dbReference type="CDD" id="cd07724">
    <property type="entry name" value="POD-like_MBL-fold"/>
    <property type="match status" value="1"/>
</dbReference>
<dbReference type="InterPro" id="IPR001279">
    <property type="entry name" value="Metallo-B-lactamas"/>
</dbReference>
<dbReference type="Pfam" id="PF00753">
    <property type="entry name" value="Lactamase_B"/>
    <property type="match status" value="1"/>
</dbReference>
<organism evidence="3 4">
    <name type="scientific">Candidatus Pseudothioglobus singularis PS1</name>
    <dbReference type="NCBI Taxonomy" id="1125411"/>
    <lineage>
        <taxon>Bacteria</taxon>
        <taxon>Pseudomonadati</taxon>
        <taxon>Pseudomonadota</taxon>
        <taxon>Gammaproteobacteria</taxon>
        <taxon>Candidatus Pseudothioglobaceae</taxon>
        <taxon>Candidatus Pseudothioglobus</taxon>
    </lineage>
</organism>
<dbReference type="EMBL" id="CP006911">
    <property type="protein sequence ID" value="ALE02503.1"/>
    <property type="molecule type" value="Genomic_DNA"/>
</dbReference>
<dbReference type="GO" id="GO:0070813">
    <property type="term" value="P:hydrogen sulfide metabolic process"/>
    <property type="evidence" value="ECO:0007669"/>
    <property type="project" value="TreeGrafter"/>
</dbReference>
<dbReference type="OrthoDB" id="9784009at2"/>
<dbReference type="GO" id="GO:0050313">
    <property type="term" value="F:sulfur dioxygenase activity"/>
    <property type="evidence" value="ECO:0007669"/>
    <property type="project" value="InterPro"/>
</dbReference>
<dbReference type="PANTHER" id="PTHR43084">
    <property type="entry name" value="PERSULFIDE DIOXYGENASE ETHE1"/>
    <property type="match status" value="1"/>
</dbReference>
<dbReference type="Gene3D" id="3.60.15.10">
    <property type="entry name" value="Ribonuclease Z/Hydroxyacylglutathione hydrolase-like"/>
    <property type="match status" value="1"/>
</dbReference>
<dbReference type="AlphaFoldDB" id="A0A0M5KS42"/>
<reference evidence="3 4" key="1">
    <citation type="journal article" date="2015" name="Genome Announc.">
        <title>Genome Sequence of 'Candidatus Thioglobus singularis' Strain PS1, a Mixotroph from the SUP05 Clade of Marine Gammaproteobacteria.</title>
        <authorList>
            <person name="Marshall K.T."/>
            <person name="Morris R.M."/>
        </authorList>
    </citation>
    <scope>NUCLEOTIDE SEQUENCE [LARGE SCALE GENOMIC DNA]</scope>
    <source>
        <strain evidence="3 4">PS1</strain>
    </source>
</reference>
<accession>A0A0M5KS42</accession>
<feature type="domain" description="Metallo-beta-lactamase" evidence="2">
    <location>
        <begin position="14"/>
        <end position="175"/>
    </location>
</feature>
<dbReference type="GO" id="GO:0016787">
    <property type="term" value="F:hydrolase activity"/>
    <property type="evidence" value="ECO:0007669"/>
    <property type="project" value="UniProtKB-KW"/>
</dbReference>
<dbReference type="InterPro" id="IPR044528">
    <property type="entry name" value="POD-like_MBL-fold"/>
</dbReference>
<sequence length="238" mass="26514">MSLIFKQLFERESCTYTYLIADSLTKEAAIIDAVDIMIERDTALLKELELDLKFIIETHIHADHITSACPLKKYYPNARIVLGMENIDAEACADIMVSEGHLLPIGSYEIKAIETPGHTIGCMSYIVEDKVLTGDALFIRSTGRCDFQGGSAETLYESIHKLYKLADNTEVYPAHDYNGLSVSTIGEEKKFNTMIKDSYDQDRFIQNVNNLDLSLPKKIKVAVPANQSCGLVPEAALI</sequence>
<name>A0A0M5KS42_9GAMM</name>
<evidence type="ECO:0000256" key="1">
    <source>
        <dbReference type="ARBA" id="ARBA00022723"/>
    </source>
</evidence>
<keyword evidence="1" id="KW-0479">Metal-binding</keyword>
<dbReference type="PANTHER" id="PTHR43084:SF1">
    <property type="entry name" value="PERSULFIDE DIOXYGENASE ETHE1, MITOCHONDRIAL"/>
    <property type="match status" value="1"/>
</dbReference>
<dbReference type="Proteomes" id="UP000068905">
    <property type="component" value="Chromosome"/>
</dbReference>
<protein>
    <submittedName>
        <fullName evidence="3">Zn-dependent hydrolase</fullName>
    </submittedName>
</protein>
<dbReference type="RefSeq" id="WP_053820673.1">
    <property type="nucleotide sequence ID" value="NZ_CP006911.1"/>
</dbReference>
<evidence type="ECO:0000259" key="2">
    <source>
        <dbReference type="SMART" id="SM00849"/>
    </source>
</evidence>
<dbReference type="SMART" id="SM00849">
    <property type="entry name" value="Lactamase_B"/>
    <property type="match status" value="1"/>
</dbReference>
<dbReference type="SUPFAM" id="SSF56281">
    <property type="entry name" value="Metallo-hydrolase/oxidoreductase"/>
    <property type="match status" value="1"/>
</dbReference>